<dbReference type="AlphaFoldDB" id="A0A835LTC8"/>
<proteinExistence type="predicted"/>
<dbReference type="OrthoDB" id="1913335at2759"/>
<protein>
    <recommendedName>
        <fullName evidence="4">Transposase</fullName>
    </recommendedName>
</protein>
<feature type="region of interest" description="Disordered" evidence="1">
    <location>
        <begin position="1"/>
        <end position="29"/>
    </location>
</feature>
<evidence type="ECO:0000256" key="1">
    <source>
        <dbReference type="SAM" id="MobiDB-lite"/>
    </source>
</evidence>
<reference evidence="2 3" key="1">
    <citation type="submission" date="2020-10" db="EMBL/GenBank/DDBJ databases">
        <title>The Coptis chinensis genome and diversification of protoberbering-type alkaloids.</title>
        <authorList>
            <person name="Wang B."/>
            <person name="Shu S."/>
            <person name="Song C."/>
            <person name="Liu Y."/>
        </authorList>
    </citation>
    <scope>NUCLEOTIDE SEQUENCE [LARGE SCALE GENOMIC DNA]</scope>
    <source>
        <strain evidence="2">HL-2020</strain>
        <tissue evidence="2">Leaf</tissue>
    </source>
</reference>
<dbReference type="InterPro" id="IPR004252">
    <property type="entry name" value="Probable_transposase_24"/>
</dbReference>
<organism evidence="2 3">
    <name type="scientific">Coptis chinensis</name>
    <dbReference type="NCBI Taxonomy" id="261450"/>
    <lineage>
        <taxon>Eukaryota</taxon>
        <taxon>Viridiplantae</taxon>
        <taxon>Streptophyta</taxon>
        <taxon>Embryophyta</taxon>
        <taxon>Tracheophyta</taxon>
        <taxon>Spermatophyta</taxon>
        <taxon>Magnoliopsida</taxon>
        <taxon>Ranunculales</taxon>
        <taxon>Ranunculaceae</taxon>
        <taxon>Coptidoideae</taxon>
        <taxon>Coptis</taxon>
    </lineage>
</organism>
<accession>A0A835LTC8</accession>
<evidence type="ECO:0000313" key="2">
    <source>
        <dbReference type="EMBL" id="KAF9598781.1"/>
    </source>
</evidence>
<gene>
    <name evidence="2" type="ORF">IFM89_031449</name>
</gene>
<evidence type="ECO:0000313" key="3">
    <source>
        <dbReference type="Proteomes" id="UP000631114"/>
    </source>
</evidence>
<dbReference type="EMBL" id="JADFTS010000007">
    <property type="protein sequence ID" value="KAF9598781.1"/>
    <property type="molecule type" value="Genomic_DNA"/>
</dbReference>
<name>A0A835LTC8_9MAGN</name>
<evidence type="ECO:0008006" key="4">
    <source>
        <dbReference type="Google" id="ProtNLM"/>
    </source>
</evidence>
<dbReference type="PANTHER" id="PTHR33018">
    <property type="entry name" value="OS10G0338966 PROTEIN-RELATED"/>
    <property type="match status" value="1"/>
</dbReference>
<comment type="caution">
    <text evidence="2">The sequence shown here is derived from an EMBL/GenBank/DDBJ whole genome shotgun (WGS) entry which is preliminary data.</text>
</comment>
<dbReference type="Proteomes" id="UP000631114">
    <property type="component" value="Unassembled WGS sequence"/>
</dbReference>
<dbReference type="Pfam" id="PF03004">
    <property type="entry name" value="Transposase_24"/>
    <property type="match status" value="1"/>
</dbReference>
<sequence length="337" mass="38378">MLMSEEQSSEHEHEPEPEPEPEPEAPPPVRIEVQFNVDGKAVGPNAAKYASRLGKLTRQHCPPHYSEWTLVPVEAINLLWNGILSWFDVLVEYRSQQLHKANNMWRNWKSSLRKHCDQYDTILERKRNRKSGVKKEEWDLFVDMESTELACLRRERGKENREMMKNPHTTGRRGSARTVEEMVANDPANPPSRTDIFVVTHTRKNGTFVSEEVRQKMIKINEIVARDPSSKHKDLDHDPVAEVFGKDGRGRVLGLGSGVSKTTLMAAAPYKRKAEEAKRSKLEFQSQIDDLKQQVIDGKKTQMEIQSQVNAMLAMQGINEGAPTRISTNSPSDQVFG</sequence>
<dbReference type="PANTHER" id="PTHR33018:SF37">
    <property type="entry name" value="TRANSPOSASE TNP1_EN_SPM-LIKE DOMAIN-CONTAINING PROTEIN"/>
    <property type="match status" value="1"/>
</dbReference>
<keyword evidence="3" id="KW-1185">Reference proteome</keyword>